<keyword evidence="4" id="KW-1185">Reference proteome</keyword>
<accession>A0A5C9A2T1</accession>
<keyword evidence="1" id="KW-0732">Signal</keyword>
<dbReference type="InterPro" id="IPR011059">
    <property type="entry name" value="Metal-dep_hydrolase_composite"/>
</dbReference>
<dbReference type="GO" id="GO:0016810">
    <property type="term" value="F:hydrolase activity, acting on carbon-nitrogen (but not peptide) bonds"/>
    <property type="evidence" value="ECO:0007669"/>
    <property type="project" value="InterPro"/>
</dbReference>
<dbReference type="Gene3D" id="2.30.40.10">
    <property type="entry name" value="Urease, subunit C, domain 1"/>
    <property type="match status" value="1"/>
</dbReference>
<dbReference type="SUPFAM" id="SSF51338">
    <property type="entry name" value="Composite domain of metallo-dependent hydrolases"/>
    <property type="match status" value="1"/>
</dbReference>
<feature type="chain" id="PRO_5022849569" evidence="1">
    <location>
        <begin position="20"/>
        <end position="553"/>
    </location>
</feature>
<dbReference type="InterPro" id="IPR032466">
    <property type="entry name" value="Metal_Hydrolase"/>
</dbReference>
<dbReference type="Proteomes" id="UP000321039">
    <property type="component" value="Unassembled WGS sequence"/>
</dbReference>
<evidence type="ECO:0000313" key="4">
    <source>
        <dbReference type="Proteomes" id="UP000321039"/>
    </source>
</evidence>
<dbReference type="InterPro" id="IPR013108">
    <property type="entry name" value="Amidohydro_3"/>
</dbReference>
<dbReference type="EMBL" id="VRZA01000003">
    <property type="protein sequence ID" value="TXS94080.1"/>
    <property type="molecule type" value="Genomic_DNA"/>
</dbReference>
<dbReference type="Gene3D" id="3.10.310.70">
    <property type="match status" value="1"/>
</dbReference>
<comment type="caution">
    <text evidence="3">The sequence shown here is derived from an EMBL/GenBank/DDBJ whole genome shotgun (WGS) entry which is preliminary data.</text>
</comment>
<dbReference type="AlphaFoldDB" id="A0A5C9A2T1"/>
<evidence type="ECO:0000313" key="3">
    <source>
        <dbReference type="EMBL" id="TXS94080.1"/>
    </source>
</evidence>
<dbReference type="CDD" id="cd01300">
    <property type="entry name" value="YtcJ_like"/>
    <property type="match status" value="1"/>
</dbReference>
<dbReference type="RefSeq" id="WP_148068422.1">
    <property type="nucleotide sequence ID" value="NZ_VRZA01000003.1"/>
</dbReference>
<feature type="signal peptide" evidence="1">
    <location>
        <begin position="1"/>
        <end position="19"/>
    </location>
</feature>
<dbReference type="Pfam" id="PF07969">
    <property type="entry name" value="Amidohydro_3"/>
    <property type="match status" value="1"/>
</dbReference>
<name>A0A5C9A2T1_9GAMM</name>
<keyword evidence="3" id="KW-0378">Hydrolase</keyword>
<protein>
    <submittedName>
        <fullName evidence="3">Amidohydrolase</fullName>
    </submittedName>
</protein>
<dbReference type="Gene3D" id="3.20.20.140">
    <property type="entry name" value="Metal-dependent hydrolases"/>
    <property type="match status" value="1"/>
</dbReference>
<proteinExistence type="predicted"/>
<evidence type="ECO:0000256" key="1">
    <source>
        <dbReference type="SAM" id="SignalP"/>
    </source>
</evidence>
<sequence length="553" mass="58771">MKKNLLVALALCLGGVAQAATLVHNVNGYTLNGSELEQFVALEFDDGKVTRLYREAEAALASRAGERIDGKGATLLPGLIDAHGHVSSWGRALATVDLIGSASEGDAAGRVAAYLAEHPDTDWVQGRGWNQVLWPGKDFPGRAALDAVAPDQAVVLARVDGHAIWVNSRALALAGISAATPDPDGGQILRDADGEPTGVLIDNAMNLVYGVMPADGVAEFAALQHTALEDLARYGLTAVHDAGISAREAAAYQQLRAEGRLPIRVYAMLDVTDPGNDRYLEQGPLVDPAHQLDIRSVKIVSDGALGSRGAALFADYSDDPGNRGLLLQTREELANNMHRAVAAGYQVNTHAIGDRANALVLDLYETLNSDPDSAALRHRVEHAQILRPEDIARFPALNVIASVQPTHATSDMNMAGDRLGAERLRGAYAWESLLESGAHMAGGSDFPVEAANPFFGLYSAITRQDHAGQPPGGWLPQQKMSRKAALELFTRGAAYAAHQEQVLGQLQPGYFADFILIDGDYFALPEAALWQIPVRATYVAGKRVFPAAGAGPT</sequence>
<dbReference type="PANTHER" id="PTHR22642:SF2">
    <property type="entry name" value="PROTEIN LONG AFTER FAR-RED 3"/>
    <property type="match status" value="1"/>
</dbReference>
<dbReference type="SUPFAM" id="SSF51556">
    <property type="entry name" value="Metallo-dependent hydrolases"/>
    <property type="match status" value="1"/>
</dbReference>
<organism evidence="3 4">
    <name type="scientific">Parahaliea maris</name>
    <dbReference type="NCBI Taxonomy" id="2716870"/>
    <lineage>
        <taxon>Bacteria</taxon>
        <taxon>Pseudomonadati</taxon>
        <taxon>Pseudomonadota</taxon>
        <taxon>Gammaproteobacteria</taxon>
        <taxon>Cellvibrionales</taxon>
        <taxon>Halieaceae</taxon>
        <taxon>Parahaliea</taxon>
    </lineage>
</organism>
<feature type="domain" description="Amidohydrolase 3" evidence="2">
    <location>
        <begin position="68"/>
        <end position="545"/>
    </location>
</feature>
<gene>
    <name evidence="3" type="ORF">FV139_10760</name>
</gene>
<reference evidence="3 4" key="1">
    <citation type="submission" date="2019-08" db="EMBL/GenBank/DDBJ databases">
        <title>Parahaliea maris sp. nov., isolated from the surface seawater.</title>
        <authorList>
            <person name="Liu Y."/>
        </authorList>
    </citation>
    <scope>NUCLEOTIDE SEQUENCE [LARGE SCALE GENOMIC DNA]</scope>
    <source>
        <strain evidence="3 4">HSLHS9</strain>
    </source>
</reference>
<evidence type="ECO:0000259" key="2">
    <source>
        <dbReference type="Pfam" id="PF07969"/>
    </source>
</evidence>
<dbReference type="PANTHER" id="PTHR22642">
    <property type="entry name" value="IMIDAZOLONEPROPIONASE"/>
    <property type="match status" value="1"/>
</dbReference>
<dbReference type="InterPro" id="IPR033932">
    <property type="entry name" value="YtcJ-like"/>
</dbReference>